<protein>
    <recommendedName>
        <fullName evidence="5">Glycosyl hydrolase family 13 catalytic domain-containing protein</fullName>
    </recommendedName>
</protein>
<comment type="caution">
    <text evidence="6">The sequence shown here is derived from an EMBL/GenBank/DDBJ whole genome shotgun (WGS) entry which is preliminary data.</text>
</comment>
<dbReference type="FunFam" id="3.90.400.10:FF:000004">
    <property type="entry name" value="Oligo-1,6-glucosidase"/>
    <property type="match status" value="1"/>
</dbReference>
<organism evidence="6 7">
    <name type="scientific">Rhizophlyctis rosea</name>
    <dbReference type="NCBI Taxonomy" id="64517"/>
    <lineage>
        <taxon>Eukaryota</taxon>
        <taxon>Fungi</taxon>
        <taxon>Fungi incertae sedis</taxon>
        <taxon>Chytridiomycota</taxon>
        <taxon>Chytridiomycota incertae sedis</taxon>
        <taxon>Chytridiomycetes</taxon>
        <taxon>Rhizophlyctidales</taxon>
        <taxon>Rhizophlyctidaceae</taxon>
        <taxon>Rhizophlyctis</taxon>
    </lineage>
</organism>
<dbReference type="SUPFAM" id="SSF51445">
    <property type="entry name" value="(Trans)glycosidases"/>
    <property type="match status" value="1"/>
</dbReference>
<dbReference type="GO" id="GO:0004556">
    <property type="term" value="F:alpha-amylase activity"/>
    <property type="evidence" value="ECO:0007669"/>
    <property type="project" value="TreeGrafter"/>
</dbReference>
<name>A0AAD5SLM0_9FUNG</name>
<evidence type="ECO:0000313" key="6">
    <source>
        <dbReference type="EMBL" id="KAJ3057379.1"/>
    </source>
</evidence>
<dbReference type="PANTHER" id="PTHR10357:SF232">
    <property type="entry name" value="GLYCOSYL HYDROLASE FAMILY 13 CATALYTIC DOMAIN-CONTAINING PROTEIN"/>
    <property type="match status" value="1"/>
</dbReference>
<dbReference type="AlphaFoldDB" id="A0AAD5SLM0"/>
<dbReference type="InterPro" id="IPR045857">
    <property type="entry name" value="O16G_dom_2"/>
</dbReference>
<evidence type="ECO:0000256" key="2">
    <source>
        <dbReference type="ARBA" id="ARBA00022801"/>
    </source>
</evidence>
<dbReference type="PANTHER" id="PTHR10357">
    <property type="entry name" value="ALPHA-AMYLASE FAMILY MEMBER"/>
    <property type="match status" value="1"/>
</dbReference>
<dbReference type="GO" id="GO:0004575">
    <property type="term" value="F:sucrose alpha-glucosidase activity"/>
    <property type="evidence" value="ECO:0007669"/>
    <property type="project" value="TreeGrafter"/>
</dbReference>
<dbReference type="InterPro" id="IPR006047">
    <property type="entry name" value="GH13_cat_dom"/>
</dbReference>
<evidence type="ECO:0000256" key="3">
    <source>
        <dbReference type="ARBA" id="ARBA00023295"/>
    </source>
</evidence>
<evidence type="ECO:0000256" key="4">
    <source>
        <dbReference type="ARBA" id="ARBA00026248"/>
    </source>
</evidence>
<keyword evidence="4" id="KW-0462">Maltose metabolism</keyword>
<keyword evidence="3" id="KW-0326">Glycosidase</keyword>
<dbReference type="EMBL" id="JADGJD010000005">
    <property type="protein sequence ID" value="KAJ3057379.1"/>
    <property type="molecule type" value="Genomic_DNA"/>
</dbReference>
<proteinExistence type="inferred from homology"/>
<keyword evidence="7" id="KW-1185">Reference proteome</keyword>
<reference evidence="6" key="1">
    <citation type="submission" date="2020-05" db="EMBL/GenBank/DDBJ databases">
        <title>Phylogenomic resolution of chytrid fungi.</title>
        <authorList>
            <person name="Stajich J.E."/>
            <person name="Amses K."/>
            <person name="Simmons R."/>
            <person name="Seto K."/>
            <person name="Myers J."/>
            <person name="Bonds A."/>
            <person name="Quandt C.A."/>
            <person name="Barry K."/>
            <person name="Liu P."/>
            <person name="Grigoriev I."/>
            <person name="Longcore J.E."/>
            <person name="James T.Y."/>
        </authorList>
    </citation>
    <scope>NUCLEOTIDE SEQUENCE</scope>
    <source>
        <strain evidence="6">JEL0318</strain>
    </source>
</reference>
<dbReference type="GO" id="GO:0004574">
    <property type="term" value="F:oligo-1,6-glucosidase activity"/>
    <property type="evidence" value="ECO:0007669"/>
    <property type="project" value="TreeGrafter"/>
</dbReference>
<comment type="similarity">
    <text evidence="1">Belongs to the glycosyl hydrolase 13 family.</text>
</comment>
<dbReference type="GO" id="GO:0033934">
    <property type="term" value="F:glucan 1,4-alpha-maltotriohydrolase activity"/>
    <property type="evidence" value="ECO:0007669"/>
    <property type="project" value="TreeGrafter"/>
</dbReference>
<dbReference type="GO" id="GO:0005987">
    <property type="term" value="P:sucrose catabolic process"/>
    <property type="evidence" value="ECO:0007669"/>
    <property type="project" value="TreeGrafter"/>
</dbReference>
<evidence type="ECO:0000259" key="5">
    <source>
        <dbReference type="SMART" id="SM00642"/>
    </source>
</evidence>
<sequence length="650" mass="74537">MPSLVNEPESPIIAAPKPIRVADLLATAVSEALPSRSYTASPQITDHTPILTEQALQKERKWWKEVVVYEIYPRSFRDGNGDGVGDLVGITEKLDYLKGLGVDVLWLSPVYKSPMYDMGYDIADYQSINPEVGTMQDWETLLAQTHKRGMKLIMDLVVNHTSHEHAWFVESRSSTTNPKRNWYIWRKGKIGPNGEQTPPNNWESVFGGKAWSYDPKTDEWYLHLFSEYQPDLNWDNEDVRFAVYDMMRFWLDKGIDGFRMDVINLISKVAGLPDAAIVNPGVPYQPAAHLFANGPNVHRYLREMNDLVLSKYDVMTVGEMPCGVDPVEAERYVAAGRKELNMVFQFEHMDIDSLNGEKWIYRDWKLTDLKRIASKWQFSLRKNEAWNSIYIENHDQPRSISRFASDADEFRDVASKMLGTFMALHRGTLYLYQGQELGMRNLPLQEKKAEEGKTGIEIYRDIETLHFWERIMNQRIVNHKVQLSQVSPLGGRHPDVTEVDMTDILHSLQTKSRDNARTLMQWSSEPHAGFTSPTPKTQPWIDVNPDYKTVNAESQSSDKSSPLAYWSRLLKLRKEQLALIYGEFQLVDVESESVYCVRRTLTRGAKVTVVYGVLGWSKEGAVWKVGREDVPEAERSGVKLLIGNYVEEGD</sequence>
<keyword evidence="2" id="KW-0378">Hydrolase</keyword>
<evidence type="ECO:0000313" key="7">
    <source>
        <dbReference type="Proteomes" id="UP001212841"/>
    </source>
</evidence>
<dbReference type="Pfam" id="PF00128">
    <property type="entry name" value="Alpha-amylase"/>
    <property type="match status" value="1"/>
</dbReference>
<dbReference type="FunFam" id="3.20.20.80:FF:000064">
    <property type="entry name" value="Oligo-1,6-glucosidase"/>
    <property type="match status" value="1"/>
</dbReference>
<dbReference type="InterPro" id="IPR017853">
    <property type="entry name" value="GH"/>
</dbReference>
<accession>A0AAD5SLM0</accession>
<dbReference type="Gene3D" id="3.20.20.80">
    <property type="entry name" value="Glycosidases"/>
    <property type="match status" value="1"/>
</dbReference>
<gene>
    <name evidence="6" type="ORF">HK097_008474</name>
</gene>
<dbReference type="GO" id="GO:0000025">
    <property type="term" value="P:maltose catabolic process"/>
    <property type="evidence" value="ECO:0007669"/>
    <property type="project" value="TreeGrafter"/>
</dbReference>
<dbReference type="SMART" id="SM00642">
    <property type="entry name" value="Aamy"/>
    <property type="match status" value="1"/>
</dbReference>
<feature type="domain" description="Glycosyl hydrolase family 13 catalytic" evidence="5">
    <location>
        <begin position="70"/>
        <end position="517"/>
    </location>
</feature>
<feature type="non-terminal residue" evidence="6">
    <location>
        <position position="650"/>
    </location>
</feature>
<evidence type="ECO:0000256" key="1">
    <source>
        <dbReference type="ARBA" id="ARBA00008061"/>
    </source>
</evidence>
<dbReference type="Proteomes" id="UP001212841">
    <property type="component" value="Unassembled WGS sequence"/>
</dbReference>
<dbReference type="FunFam" id="3.20.20.80:FF:000087">
    <property type="entry name" value="Oligo-1,6-glucosidase IMA1"/>
    <property type="match status" value="1"/>
</dbReference>
<dbReference type="CDD" id="cd11333">
    <property type="entry name" value="AmyAc_SI_OligoGlu_DGase"/>
    <property type="match status" value="1"/>
</dbReference>
<dbReference type="Gene3D" id="3.90.400.10">
    <property type="entry name" value="Oligo-1,6-glucosidase, Domain 2"/>
    <property type="match status" value="1"/>
</dbReference>